<evidence type="ECO:0000256" key="6">
    <source>
        <dbReference type="ARBA" id="ARBA00023098"/>
    </source>
</evidence>
<dbReference type="InterPro" id="IPR050709">
    <property type="entry name" value="Biotin_Carboxyl_Carrier/Decarb"/>
</dbReference>
<dbReference type="PANTHER" id="PTHR45266">
    <property type="entry name" value="OXALOACETATE DECARBOXYLASE ALPHA CHAIN"/>
    <property type="match status" value="1"/>
</dbReference>
<comment type="pathway">
    <text evidence="2 9">Lipid metabolism; fatty acid biosynthesis.</text>
</comment>
<feature type="domain" description="Lipoyl-binding" evidence="10">
    <location>
        <begin position="82"/>
        <end position="158"/>
    </location>
</feature>
<dbReference type="PROSITE" id="PS00188">
    <property type="entry name" value="BIOTIN"/>
    <property type="match status" value="1"/>
</dbReference>
<evidence type="ECO:0000259" key="10">
    <source>
        <dbReference type="PROSITE" id="PS50968"/>
    </source>
</evidence>
<comment type="function">
    <text evidence="1 9">This protein is a component of the acetyl coenzyme A carboxylase complex; first, biotin carboxylase catalyzes the carboxylation of the carrier protein and then the transcarboxylase transfers the carboxyl group to form malonyl-CoA.</text>
</comment>
<dbReference type="PRINTS" id="PR01071">
    <property type="entry name" value="ACOABIOTINCC"/>
</dbReference>
<name>A0AAT9G447_9ENTR</name>
<keyword evidence="7 9" id="KW-0275">Fatty acid biosynthesis</keyword>
<evidence type="ECO:0000256" key="8">
    <source>
        <dbReference type="ARBA" id="ARBA00023267"/>
    </source>
</evidence>
<keyword evidence="8 9" id="KW-0092">Biotin</keyword>
<evidence type="ECO:0000256" key="9">
    <source>
        <dbReference type="RuleBase" id="RU364072"/>
    </source>
</evidence>
<dbReference type="SUPFAM" id="SSF51230">
    <property type="entry name" value="Single hybrid motif"/>
    <property type="match status" value="1"/>
</dbReference>
<evidence type="ECO:0000256" key="3">
    <source>
        <dbReference type="ARBA" id="ARBA00017562"/>
    </source>
</evidence>
<dbReference type="GO" id="GO:0009317">
    <property type="term" value="C:acetyl-CoA carboxylase complex"/>
    <property type="evidence" value="ECO:0007669"/>
    <property type="project" value="InterPro"/>
</dbReference>
<evidence type="ECO:0000256" key="5">
    <source>
        <dbReference type="ARBA" id="ARBA00022832"/>
    </source>
</evidence>
<dbReference type="Pfam" id="PF00364">
    <property type="entry name" value="Biotin_lipoyl"/>
    <property type="match status" value="1"/>
</dbReference>
<organism evidence="11">
    <name type="scientific">Candidatus Aschnera chinzeii</name>
    <dbReference type="NCBI Taxonomy" id="1485666"/>
    <lineage>
        <taxon>Bacteria</taxon>
        <taxon>Pseudomonadati</taxon>
        <taxon>Pseudomonadota</taxon>
        <taxon>Gammaproteobacteria</taxon>
        <taxon>Enterobacterales</taxon>
        <taxon>Enterobacteriaceae</taxon>
        <taxon>Candidatus Aschnera</taxon>
    </lineage>
</organism>
<evidence type="ECO:0000256" key="4">
    <source>
        <dbReference type="ARBA" id="ARBA00022516"/>
    </source>
</evidence>
<dbReference type="CDD" id="cd06850">
    <property type="entry name" value="biotinyl_domain"/>
    <property type="match status" value="1"/>
</dbReference>
<dbReference type="InterPro" id="IPR011053">
    <property type="entry name" value="Single_hybrid_motif"/>
</dbReference>
<protein>
    <recommendedName>
        <fullName evidence="3 9">Biotin carboxyl carrier protein of acetyl-CoA carboxylase</fullName>
    </recommendedName>
</protein>
<gene>
    <name evidence="11" type="primary">accB</name>
    <name evidence="11" type="ORF">ACHINZ_1590</name>
</gene>
<evidence type="ECO:0000256" key="2">
    <source>
        <dbReference type="ARBA" id="ARBA00005194"/>
    </source>
</evidence>
<dbReference type="GO" id="GO:0006633">
    <property type="term" value="P:fatty acid biosynthetic process"/>
    <property type="evidence" value="ECO:0007669"/>
    <property type="project" value="UniProtKB-KW"/>
</dbReference>
<dbReference type="InterPro" id="IPR001249">
    <property type="entry name" value="AcCoA_biotinCC"/>
</dbReference>
<evidence type="ECO:0000256" key="7">
    <source>
        <dbReference type="ARBA" id="ARBA00023160"/>
    </source>
</evidence>
<dbReference type="EMBL" id="AP028961">
    <property type="protein sequence ID" value="BET44489.1"/>
    <property type="molecule type" value="Genomic_DNA"/>
</dbReference>
<proteinExistence type="predicted"/>
<evidence type="ECO:0000256" key="1">
    <source>
        <dbReference type="ARBA" id="ARBA00003761"/>
    </source>
</evidence>
<dbReference type="NCBIfam" id="TIGR00531">
    <property type="entry name" value="BCCP"/>
    <property type="match status" value="1"/>
</dbReference>
<reference evidence="11" key="1">
    <citation type="journal article" date="2023" name="Front. Microbiol.">
        <title>Genome analysis of Candidatus Aschnera chinzeii, the bacterial endosymbiont of the blood-sucking bat fly Penicillidia jenynsii (Insecta: Diptera: Nycteribiidae).</title>
        <authorList>
            <person name="Koga R."/>
            <person name="Moriyama M."/>
            <person name="Nozaki T."/>
            <person name="Fukatsu T."/>
        </authorList>
    </citation>
    <scope>NUCLEOTIDE SEQUENCE</scope>
    <source>
        <strain evidence="11">Kw-01</strain>
    </source>
</reference>
<evidence type="ECO:0000313" key="11">
    <source>
        <dbReference type="EMBL" id="BET44489.1"/>
    </source>
</evidence>
<accession>A0AAT9G447</accession>
<keyword evidence="5 9" id="KW-0276">Fatty acid metabolism</keyword>
<keyword evidence="4 9" id="KW-0444">Lipid biosynthesis</keyword>
<dbReference type="AlphaFoldDB" id="A0AAT9G447"/>
<dbReference type="InterPro" id="IPR001882">
    <property type="entry name" value="Biotin_BS"/>
</dbReference>
<dbReference type="PROSITE" id="PS50968">
    <property type="entry name" value="BIOTINYL_LIPOYL"/>
    <property type="match status" value="1"/>
</dbReference>
<dbReference type="PANTHER" id="PTHR45266:SF3">
    <property type="entry name" value="OXALOACETATE DECARBOXYLASE ALPHA CHAIN"/>
    <property type="match status" value="1"/>
</dbReference>
<sequence>MNTRKIKKLIEIFEKSTISELEISNGDESIRINRYMPHNIETRENNSINSLSYKIETNNTSTQATSTLLNKKNEEQNNNKNNHTIFSPMVGTFYRSPNPKTKPFVEIGQKVKPGDPLCIVEAMKMMNQIEADTSGIIKSILLKNGDSVEFNEPLMIIEQ</sequence>
<dbReference type="Gene3D" id="2.40.50.100">
    <property type="match status" value="1"/>
</dbReference>
<dbReference type="InterPro" id="IPR000089">
    <property type="entry name" value="Biotin_lipoyl"/>
</dbReference>
<reference evidence="11" key="2">
    <citation type="submission" date="2023-10" db="EMBL/GenBank/DDBJ databases">
        <authorList>
            <person name="Koga R."/>
            <person name="Fukatsu T."/>
        </authorList>
    </citation>
    <scope>NUCLEOTIDE SEQUENCE</scope>
    <source>
        <strain evidence="11">Kw-01</strain>
    </source>
</reference>
<keyword evidence="6 9" id="KW-0443">Lipid metabolism</keyword>
<dbReference type="GO" id="GO:0003989">
    <property type="term" value="F:acetyl-CoA carboxylase activity"/>
    <property type="evidence" value="ECO:0007669"/>
    <property type="project" value="InterPro"/>
</dbReference>
<dbReference type="FunFam" id="2.40.50.100:FF:000003">
    <property type="entry name" value="Acetyl-CoA carboxylase biotin carboxyl carrier protein"/>
    <property type="match status" value="1"/>
</dbReference>